<comment type="function">
    <text evidence="7">May function as a proteasomal ubiquitin receptor. May promote the deubiquitinating activity associated with the 26S proteasome.</text>
</comment>
<evidence type="ECO:0000256" key="3">
    <source>
        <dbReference type="ARBA" id="ARBA00009216"/>
    </source>
</evidence>
<organism evidence="12 13">
    <name type="scientific">Caenorhabditis bovis</name>
    <dbReference type="NCBI Taxonomy" id="2654633"/>
    <lineage>
        <taxon>Eukaryota</taxon>
        <taxon>Metazoa</taxon>
        <taxon>Ecdysozoa</taxon>
        <taxon>Nematoda</taxon>
        <taxon>Chromadorea</taxon>
        <taxon>Rhabditida</taxon>
        <taxon>Rhabditina</taxon>
        <taxon>Rhabditomorpha</taxon>
        <taxon>Rhabditoidea</taxon>
        <taxon>Rhabditidae</taxon>
        <taxon>Peloderinae</taxon>
        <taxon>Caenorhabditis</taxon>
    </lineage>
</organism>
<dbReference type="InterPro" id="IPR038108">
    <property type="entry name" value="RPN13_DEUBAD_sf"/>
</dbReference>
<dbReference type="GO" id="GO:0008541">
    <property type="term" value="C:proteasome regulatory particle, lid subcomplex"/>
    <property type="evidence" value="ECO:0007669"/>
    <property type="project" value="TreeGrafter"/>
</dbReference>
<evidence type="ECO:0000256" key="5">
    <source>
        <dbReference type="ARBA" id="ARBA00022942"/>
    </source>
</evidence>
<dbReference type="PROSITE" id="PS51917">
    <property type="entry name" value="PRU"/>
    <property type="match status" value="1"/>
</dbReference>
<dbReference type="InterPro" id="IPR006773">
    <property type="entry name" value="Rpn13/ADRM1"/>
</dbReference>
<dbReference type="InterPro" id="IPR032368">
    <property type="entry name" value="RPN13_DEUBAD"/>
</dbReference>
<evidence type="ECO:0000256" key="2">
    <source>
        <dbReference type="ARBA" id="ARBA00004496"/>
    </source>
</evidence>
<dbReference type="InterPro" id="IPR044867">
    <property type="entry name" value="DEUBAD_dom"/>
</dbReference>
<comment type="similarity">
    <text evidence="3">Belongs to the ADRM1 family.</text>
</comment>
<sequence>MAAMFSNIRSGGSGSGNIVEFKAGKSTLEPGSAENMKKVVANPKKGLVYVKQSNDMLVHFCWKDRETGEVSDDLIIFPGDTEFKQVNGCPDGKVYMLKFKSSKEMRLYWLQDGNPDADKDLVKKVNDALNKPPSSRPVGRGTSSDRLQAGGGFPASLGEDFGGPLGGLDQSQLISLIQSLQGNNSNESLQASGTLNAGSETDVDASMGTVTNQLPINAPPVFTNALGPSTQGNSITPNDLTNMLKNLKSTTQGPTRVNVSLSEQLSTQPVVDTAQANRERLTPHLPETENAPEKELTETIRAVPFKQAVDTLGHALQTGQLGPVLSQFGLNEQTINSAAQGDLRGFAKNLTIAEGGPLPLGEDTDDSTKEPEAKRNRPDMEDMDMD</sequence>
<dbReference type="GO" id="GO:0070628">
    <property type="term" value="F:proteasome binding"/>
    <property type="evidence" value="ECO:0007669"/>
    <property type="project" value="TreeGrafter"/>
</dbReference>
<comment type="subcellular location">
    <subcellularLocation>
        <location evidence="2">Cytoplasm</location>
    </subcellularLocation>
    <subcellularLocation>
        <location evidence="1">Nucleus</location>
    </subcellularLocation>
</comment>
<comment type="caution">
    <text evidence="12">The sequence shown here is derived from an EMBL/GenBank/DDBJ whole genome shotgun (WGS) entry which is preliminary data.</text>
</comment>
<name>A0A8S1EPA3_9PELO</name>
<evidence type="ECO:0000313" key="12">
    <source>
        <dbReference type="EMBL" id="CAB3401290.1"/>
    </source>
</evidence>
<evidence type="ECO:0000313" key="13">
    <source>
        <dbReference type="Proteomes" id="UP000494206"/>
    </source>
</evidence>
<accession>A0A8S1EPA3</accession>
<evidence type="ECO:0000256" key="8">
    <source>
        <dbReference type="ARBA" id="ARBA00070663"/>
    </source>
</evidence>
<gene>
    <name evidence="12" type="ORF">CBOVIS_LOCUS4057</name>
</gene>
<keyword evidence="6" id="KW-0539">Nucleus</keyword>
<feature type="region of interest" description="Disordered" evidence="9">
    <location>
        <begin position="353"/>
        <end position="386"/>
    </location>
</feature>
<evidence type="ECO:0000256" key="9">
    <source>
        <dbReference type="SAM" id="MobiDB-lite"/>
    </source>
</evidence>
<keyword evidence="13" id="KW-1185">Reference proteome</keyword>
<protein>
    <recommendedName>
        <fullName evidence="8">Proteasomal ubiquitin receptor ADRM1 homolog</fullName>
    </recommendedName>
</protein>
<feature type="compositionally biased region" description="Basic and acidic residues" evidence="9">
    <location>
        <begin position="366"/>
        <end position="380"/>
    </location>
</feature>
<dbReference type="PANTHER" id="PTHR12225:SF0">
    <property type="entry name" value="PROTEASOMAL UBIQUITIN RECEPTOR ADRM1"/>
    <property type="match status" value="1"/>
</dbReference>
<dbReference type="Proteomes" id="UP000494206">
    <property type="component" value="Unassembled WGS sequence"/>
</dbReference>
<dbReference type="FunFam" id="2.30.29.70:FF:000001">
    <property type="entry name" value="Proteasomal ubiquitin receptor ADRM1"/>
    <property type="match status" value="1"/>
</dbReference>
<proteinExistence type="inferred from homology"/>
<evidence type="ECO:0000256" key="1">
    <source>
        <dbReference type="ARBA" id="ARBA00004123"/>
    </source>
</evidence>
<dbReference type="GO" id="GO:0061133">
    <property type="term" value="F:endopeptidase activator activity"/>
    <property type="evidence" value="ECO:0007669"/>
    <property type="project" value="TreeGrafter"/>
</dbReference>
<feature type="region of interest" description="Disordered" evidence="9">
    <location>
        <begin position="127"/>
        <end position="164"/>
    </location>
</feature>
<dbReference type="Gene3D" id="1.10.2020.20">
    <property type="match status" value="1"/>
</dbReference>
<feature type="domain" description="DEUBAD" evidence="10">
    <location>
        <begin position="251"/>
        <end position="360"/>
    </location>
</feature>
<dbReference type="OrthoDB" id="340431at2759"/>
<keyword evidence="4" id="KW-0963">Cytoplasm</keyword>
<dbReference type="Pfam" id="PF04683">
    <property type="entry name" value="Rpn13_ADRM1_Pru"/>
    <property type="match status" value="1"/>
</dbReference>
<dbReference type="AlphaFoldDB" id="A0A8S1EPA3"/>
<dbReference type="InterPro" id="IPR038633">
    <property type="entry name" value="Rpn13/ADRM1_Pru_sf"/>
</dbReference>
<dbReference type="GO" id="GO:0005737">
    <property type="term" value="C:cytoplasm"/>
    <property type="evidence" value="ECO:0007669"/>
    <property type="project" value="UniProtKB-SubCell"/>
</dbReference>
<evidence type="ECO:0000256" key="4">
    <source>
        <dbReference type="ARBA" id="ARBA00022490"/>
    </source>
</evidence>
<dbReference type="CDD" id="cd13314">
    <property type="entry name" value="PH_Rpn13"/>
    <property type="match status" value="1"/>
</dbReference>
<reference evidence="12 13" key="1">
    <citation type="submission" date="2020-04" db="EMBL/GenBank/DDBJ databases">
        <authorList>
            <person name="Laetsch R D."/>
            <person name="Stevens L."/>
            <person name="Kumar S."/>
            <person name="Blaxter L. M."/>
        </authorList>
    </citation>
    <scope>NUCLEOTIDE SEQUENCE [LARGE SCALE GENOMIC DNA]</scope>
</reference>
<evidence type="ECO:0000256" key="6">
    <source>
        <dbReference type="ARBA" id="ARBA00023242"/>
    </source>
</evidence>
<evidence type="ECO:0000259" key="11">
    <source>
        <dbReference type="PROSITE" id="PS51917"/>
    </source>
</evidence>
<dbReference type="InterPro" id="IPR044868">
    <property type="entry name" value="Rpn13/ADRM1_Pru"/>
</dbReference>
<dbReference type="Pfam" id="PF16550">
    <property type="entry name" value="RPN13_C"/>
    <property type="match status" value="1"/>
</dbReference>
<dbReference type="PANTHER" id="PTHR12225">
    <property type="entry name" value="ADHESION REGULATING MOLECULE 1 110 KDA CELL MEMBRANE GLYCOPROTEIN"/>
    <property type="match status" value="1"/>
</dbReference>
<evidence type="ECO:0000259" key="10">
    <source>
        <dbReference type="PROSITE" id="PS51916"/>
    </source>
</evidence>
<dbReference type="EMBL" id="CADEPM010000003">
    <property type="protein sequence ID" value="CAB3401290.1"/>
    <property type="molecule type" value="Genomic_DNA"/>
</dbReference>
<feature type="domain" description="Pru" evidence="11">
    <location>
        <begin position="13"/>
        <end position="132"/>
    </location>
</feature>
<keyword evidence="5" id="KW-0647">Proteasome</keyword>
<dbReference type="GO" id="GO:0005634">
    <property type="term" value="C:nucleus"/>
    <property type="evidence" value="ECO:0007669"/>
    <property type="project" value="UniProtKB-SubCell"/>
</dbReference>
<dbReference type="Gene3D" id="2.30.29.70">
    <property type="entry name" value="Proteasomal ubiquitin receptor Rpn13/ADRM1"/>
    <property type="match status" value="1"/>
</dbReference>
<dbReference type="PROSITE" id="PS51916">
    <property type="entry name" value="DEUBAD"/>
    <property type="match status" value="1"/>
</dbReference>
<evidence type="ECO:0000256" key="7">
    <source>
        <dbReference type="ARBA" id="ARBA00054744"/>
    </source>
</evidence>